<proteinExistence type="predicted"/>
<organism evidence="2">
    <name type="scientific">Tunturiibacter psychrotolerans</name>
    <dbReference type="NCBI Taxonomy" id="3069686"/>
    <lineage>
        <taxon>Bacteria</taxon>
        <taxon>Pseudomonadati</taxon>
        <taxon>Acidobacteriota</taxon>
        <taxon>Terriglobia</taxon>
        <taxon>Terriglobales</taxon>
        <taxon>Acidobacteriaceae</taxon>
        <taxon>Tunturiibacter</taxon>
    </lineage>
</organism>
<feature type="compositionally biased region" description="Polar residues" evidence="1">
    <location>
        <begin position="23"/>
        <end position="44"/>
    </location>
</feature>
<evidence type="ECO:0000313" key="2">
    <source>
        <dbReference type="EMBL" id="XCB31604.1"/>
    </source>
</evidence>
<name>A0AAU7ZKA1_9BACT</name>
<dbReference type="AlphaFoldDB" id="A0AAU7ZKA1"/>
<protein>
    <submittedName>
        <fullName evidence="2">Uncharacterized protein</fullName>
    </submittedName>
</protein>
<feature type="compositionally biased region" description="Basic and acidic residues" evidence="1">
    <location>
        <begin position="1"/>
        <end position="12"/>
    </location>
</feature>
<evidence type="ECO:0000256" key="1">
    <source>
        <dbReference type="SAM" id="MobiDB-lite"/>
    </source>
</evidence>
<dbReference type="RefSeq" id="WP_353062449.1">
    <property type="nucleotide sequence ID" value="NZ_CP132942.1"/>
</dbReference>
<reference evidence="2" key="2">
    <citation type="journal article" date="2024" name="Environ. Microbiol.">
        <title>Genome analysis and description of Tunturibacter gen. nov. expands the diversity of Terriglobia in tundra soils.</title>
        <authorList>
            <person name="Messyasz A."/>
            <person name="Mannisto M.K."/>
            <person name="Kerkhof L.J."/>
            <person name="Haggblom M.M."/>
        </authorList>
    </citation>
    <scope>NUCLEOTIDE SEQUENCE</scope>
    <source>
        <strain evidence="2">X5P6</strain>
    </source>
</reference>
<accession>A0AAU7ZKA1</accession>
<dbReference type="KEGG" id="tpsc:RBB77_14220"/>
<dbReference type="EMBL" id="CP132942">
    <property type="protein sequence ID" value="XCB31604.1"/>
    <property type="molecule type" value="Genomic_DNA"/>
</dbReference>
<gene>
    <name evidence="2" type="ORF">RBB77_14220</name>
</gene>
<sequence length="44" mass="5083">MPGKSIDGKLGFDSRAVLRSSEKSTQQQPPFQRRNTYLDNKTLW</sequence>
<reference evidence="2" key="1">
    <citation type="submission" date="2023-08" db="EMBL/GenBank/DDBJ databases">
        <authorList>
            <person name="Messyasz A."/>
            <person name="Mannisto M.K."/>
            <person name="Kerkhof L.J."/>
            <person name="Haggblom M."/>
        </authorList>
    </citation>
    <scope>NUCLEOTIDE SEQUENCE</scope>
    <source>
        <strain evidence="2">X5P6</strain>
    </source>
</reference>
<feature type="region of interest" description="Disordered" evidence="1">
    <location>
        <begin position="1"/>
        <end position="44"/>
    </location>
</feature>